<name>A0ABY2QC46_9HYPH</name>
<comment type="caution">
    <text evidence="1">The sequence shown here is derived from an EMBL/GenBank/DDBJ whole genome shotgun (WGS) entry which is preliminary data.</text>
</comment>
<dbReference type="RefSeq" id="WP_136353478.1">
    <property type="nucleotide sequence ID" value="NZ_SSNY01000001.1"/>
</dbReference>
<organism evidence="1 2">
    <name type="scientific">Ollibium composti</name>
    <dbReference type="NCBI Taxonomy" id="2675109"/>
    <lineage>
        <taxon>Bacteria</taxon>
        <taxon>Pseudomonadati</taxon>
        <taxon>Pseudomonadota</taxon>
        <taxon>Alphaproteobacteria</taxon>
        <taxon>Hyphomicrobiales</taxon>
        <taxon>Phyllobacteriaceae</taxon>
        <taxon>Ollibium</taxon>
    </lineage>
</organism>
<evidence type="ECO:0000313" key="1">
    <source>
        <dbReference type="EMBL" id="THF59864.1"/>
    </source>
</evidence>
<proteinExistence type="predicted"/>
<keyword evidence="2" id="KW-1185">Reference proteome</keyword>
<dbReference type="EMBL" id="SSNY01000001">
    <property type="protein sequence ID" value="THF59864.1"/>
    <property type="molecule type" value="Genomic_DNA"/>
</dbReference>
<accession>A0ABY2QC46</accession>
<gene>
    <name evidence="1" type="ORF">E6C48_02100</name>
</gene>
<sequence length="151" mass="15636">MTAVAHDQHLAQAADYLRAAAEGEKPLLDGALGLRSLFNSLASGQPLDPQLAGEVSRLLFAAAPRIAEVAAGRLAPEYVFVALGCASAAMGNVDAERLRGLMAFAAILEAEIRALFLRDMIAAGGQADLADALSRNPVIAAPYSTDPATVH</sequence>
<evidence type="ECO:0000313" key="2">
    <source>
        <dbReference type="Proteomes" id="UP000306441"/>
    </source>
</evidence>
<reference evidence="1 2" key="1">
    <citation type="submission" date="2019-04" db="EMBL/GenBank/DDBJ databases">
        <title>Mesorhizobium composti sp. nov., isolated from compost.</title>
        <authorList>
            <person name="Lin S.-Y."/>
            <person name="Hameed A."/>
            <person name="Hsieh Y.-T."/>
            <person name="Young C.-C."/>
        </authorList>
    </citation>
    <scope>NUCLEOTIDE SEQUENCE [LARGE SCALE GENOMIC DNA]</scope>
    <source>
        <strain evidence="1 2">CC-YTH430</strain>
    </source>
</reference>
<protein>
    <submittedName>
        <fullName evidence="1">Uncharacterized protein</fullName>
    </submittedName>
</protein>
<dbReference type="Proteomes" id="UP000306441">
    <property type="component" value="Unassembled WGS sequence"/>
</dbReference>